<evidence type="ECO:0000313" key="2">
    <source>
        <dbReference type="EMBL" id="SDT45904.1"/>
    </source>
</evidence>
<keyword evidence="1" id="KW-0472">Membrane</keyword>
<dbReference type="EMBL" id="LT629740">
    <property type="protein sequence ID" value="SDT45904.1"/>
    <property type="molecule type" value="Genomic_DNA"/>
</dbReference>
<keyword evidence="1" id="KW-1133">Transmembrane helix</keyword>
<reference evidence="2 3" key="1">
    <citation type="submission" date="2016-10" db="EMBL/GenBank/DDBJ databases">
        <authorList>
            <person name="de Groot N.N."/>
        </authorList>
    </citation>
    <scope>NUCLEOTIDE SEQUENCE [LARGE SCALE GENOMIC DNA]</scope>
    <source>
        <strain evidence="2 3">MP1X4</strain>
    </source>
</reference>
<proteinExistence type="predicted"/>
<accession>A0A1H2AJ59</accession>
<organism evidence="2 3">
    <name type="scientific">Mucilaginibacter mallensis</name>
    <dbReference type="NCBI Taxonomy" id="652787"/>
    <lineage>
        <taxon>Bacteria</taxon>
        <taxon>Pseudomonadati</taxon>
        <taxon>Bacteroidota</taxon>
        <taxon>Sphingobacteriia</taxon>
        <taxon>Sphingobacteriales</taxon>
        <taxon>Sphingobacteriaceae</taxon>
        <taxon>Mucilaginibacter</taxon>
    </lineage>
</organism>
<evidence type="ECO:0000313" key="3">
    <source>
        <dbReference type="Proteomes" id="UP000199679"/>
    </source>
</evidence>
<keyword evidence="3" id="KW-1185">Reference proteome</keyword>
<sequence>MLEKYYGTYLLYIFKHPGTSVEIIKLNTKTTNATVNVVIDELLANGYIMVDGGINLTTKGYSYLEINNLIKRSDKRKAPHVKKPPIFKRISQISLGDWSKIVALLLALITIWFEVIKPLISKFFK</sequence>
<name>A0A1H2AJ59_MUCMA</name>
<dbReference type="Proteomes" id="UP000199679">
    <property type="component" value="Chromosome I"/>
</dbReference>
<dbReference type="RefSeq" id="WP_091375893.1">
    <property type="nucleotide sequence ID" value="NZ_LT629740.1"/>
</dbReference>
<evidence type="ECO:0000256" key="1">
    <source>
        <dbReference type="SAM" id="Phobius"/>
    </source>
</evidence>
<keyword evidence="1" id="KW-0812">Transmembrane</keyword>
<dbReference type="AlphaFoldDB" id="A0A1H2AJ59"/>
<protein>
    <submittedName>
        <fullName evidence="2">Uncharacterized protein</fullName>
    </submittedName>
</protein>
<gene>
    <name evidence="2" type="ORF">SAMN05216490_3559</name>
</gene>
<feature type="transmembrane region" description="Helical" evidence="1">
    <location>
        <begin position="101"/>
        <end position="120"/>
    </location>
</feature>